<dbReference type="OrthoDB" id="414463at2759"/>
<evidence type="ECO:0000256" key="1">
    <source>
        <dbReference type="ARBA" id="ARBA00006763"/>
    </source>
</evidence>
<dbReference type="GO" id="GO:0009691">
    <property type="term" value="P:cytokinin biosynthetic process"/>
    <property type="evidence" value="ECO:0007669"/>
    <property type="project" value="UniProtKB-UniRule"/>
</dbReference>
<dbReference type="EC" id="3.2.2.n1" evidence="2 6"/>
<proteinExistence type="inferred from homology"/>
<dbReference type="InterPro" id="IPR005269">
    <property type="entry name" value="LOG"/>
</dbReference>
<keyword evidence="8" id="KW-1185">Reference proteome</keyword>
<comment type="function">
    <text evidence="6">Cytokinin-activating enzyme working in the direct activation pathway. Phosphoribohydrolase that converts inactive cytokinin nucleotides to the biologically active free-base forms.</text>
</comment>
<dbReference type="AlphaFoldDB" id="K8EGH5"/>
<evidence type="ECO:0000313" key="8">
    <source>
        <dbReference type="Proteomes" id="UP000198341"/>
    </source>
</evidence>
<name>K8EGH5_9CHLO</name>
<evidence type="ECO:0000256" key="5">
    <source>
        <dbReference type="ARBA" id="ARBA00049153"/>
    </source>
</evidence>
<reference evidence="7 8" key="1">
    <citation type="submission" date="2011-10" db="EMBL/GenBank/DDBJ databases">
        <authorList>
            <person name="Genoscope - CEA"/>
        </authorList>
    </citation>
    <scope>NUCLEOTIDE SEQUENCE [LARGE SCALE GENOMIC DNA]</scope>
    <source>
        <strain evidence="7 8">RCC 1105</strain>
    </source>
</reference>
<dbReference type="PANTHER" id="PTHR31223:SF70">
    <property type="entry name" value="LOG FAMILY PROTEIN YJL055W"/>
    <property type="match status" value="1"/>
</dbReference>
<keyword evidence="3 6" id="KW-0203">Cytokinin biosynthesis</keyword>
<dbReference type="PANTHER" id="PTHR31223">
    <property type="entry name" value="LOG FAMILY PROTEIN YJL055W"/>
    <property type="match status" value="1"/>
</dbReference>
<gene>
    <name evidence="7" type="ORF">Bathy06g01970</name>
</gene>
<sequence>MTTLKKLCVFCGSSSGRDSRYVEEAKALGEYLASEKIQLTYGGGSIGLMGAIANAAYDEGQNRVLGIIPVGLCAREISGETVGEQIQTKDMHERKRLMAENSDGFVALPGGFGTMEELFEVITWQQLGYHKKPIGVLNVNGYFDSLLTFLDEARESGFVSEEARNIVLSDDDAERLIGKMRQYTAPRGVIEQEFQG</sequence>
<keyword evidence="6" id="KW-0378">Hydrolase</keyword>
<dbReference type="eggNOG" id="ENOG502QSR9">
    <property type="taxonomic scope" value="Eukaryota"/>
</dbReference>
<evidence type="ECO:0000256" key="6">
    <source>
        <dbReference type="RuleBase" id="RU363015"/>
    </source>
</evidence>
<comment type="catalytic activity">
    <reaction evidence="4 6">
        <text>N(6)-(dimethylallyl)adenosine 5'-phosphate + H2O = N(6)-dimethylallyladenine + D-ribose 5-phosphate</text>
        <dbReference type="Rhea" id="RHEA:48560"/>
        <dbReference type="ChEBI" id="CHEBI:15377"/>
        <dbReference type="ChEBI" id="CHEBI:17660"/>
        <dbReference type="ChEBI" id="CHEBI:57526"/>
        <dbReference type="ChEBI" id="CHEBI:78346"/>
        <dbReference type="EC" id="3.2.2.n1"/>
    </reaction>
</comment>
<organism evidence="7 8">
    <name type="scientific">Bathycoccus prasinos</name>
    <dbReference type="NCBI Taxonomy" id="41875"/>
    <lineage>
        <taxon>Eukaryota</taxon>
        <taxon>Viridiplantae</taxon>
        <taxon>Chlorophyta</taxon>
        <taxon>Mamiellophyceae</taxon>
        <taxon>Mamiellales</taxon>
        <taxon>Bathycoccaceae</taxon>
        <taxon>Bathycoccus</taxon>
    </lineage>
</organism>
<dbReference type="SUPFAM" id="SSF102405">
    <property type="entry name" value="MCP/YpsA-like"/>
    <property type="match status" value="1"/>
</dbReference>
<accession>K8EGH5</accession>
<comment type="catalytic activity">
    <reaction evidence="5 6">
        <text>9-ribosyl-trans-zeatin 5'-phosphate + H2O = trans-zeatin + D-ribose 5-phosphate</text>
        <dbReference type="Rhea" id="RHEA:48564"/>
        <dbReference type="ChEBI" id="CHEBI:15377"/>
        <dbReference type="ChEBI" id="CHEBI:16522"/>
        <dbReference type="ChEBI" id="CHEBI:78346"/>
        <dbReference type="ChEBI" id="CHEBI:87947"/>
        <dbReference type="EC" id="3.2.2.n1"/>
    </reaction>
</comment>
<dbReference type="GO" id="GO:0005829">
    <property type="term" value="C:cytosol"/>
    <property type="evidence" value="ECO:0007669"/>
    <property type="project" value="TreeGrafter"/>
</dbReference>
<dbReference type="KEGG" id="bpg:Bathy06g01970"/>
<dbReference type="InterPro" id="IPR031100">
    <property type="entry name" value="LOG_fam"/>
</dbReference>
<dbReference type="NCBIfam" id="TIGR00730">
    <property type="entry name" value="Rossman fold protein, TIGR00730 family"/>
    <property type="match status" value="1"/>
</dbReference>
<dbReference type="EMBL" id="FO082273">
    <property type="protein sequence ID" value="CCO17126.1"/>
    <property type="molecule type" value="Genomic_DNA"/>
</dbReference>
<evidence type="ECO:0000256" key="3">
    <source>
        <dbReference type="ARBA" id="ARBA00022712"/>
    </source>
</evidence>
<dbReference type="STRING" id="41875.K8EGH5"/>
<dbReference type="Proteomes" id="UP000198341">
    <property type="component" value="Chromosome 6"/>
</dbReference>
<evidence type="ECO:0000256" key="4">
    <source>
        <dbReference type="ARBA" id="ARBA00047718"/>
    </source>
</evidence>
<dbReference type="RefSeq" id="XP_007512526.1">
    <property type="nucleotide sequence ID" value="XM_007512464.1"/>
</dbReference>
<dbReference type="Pfam" id="PF03641">
    <property type="entry name" value="Lysine_decarbox"/>
    <property type="match status" value="1"/>
</dbReference>
<dbReference type="GeneID" id="19015177"/>
<comment type="similarity">
    <text evidence="1 6">Belongs to the LOG family.</text>
</comment>
<evidence type="ECO:0000256" key="2">
    <source>
        <dbReference type="ARBA" id="ARBA00012205"/>
    </source>
</evidence>
<dbReference type="Gene3D" id="3.40.50.450">
    <property type="match status" value="1"/>
</dbReference>
<evidence type="ECO:0000313" key="7">
    <source>
        <dbReference type="EMBL" id="CCO17126.1"/>
    </source>
</evidence>
<protein>
    <recommendedName>
        <fullName evidence="2 6">Cytokinin riboside 5'-monophosphate phosphoribohydrolase</fullName>
        <ecNumber evidence="2 6">3.2.2.n1</ecNumber>
    </recommendedName>
</protein>
<dbReference type="GO" id="GO:0102682">
    <property type="term" value="F:cytokinin riboside 5'-monophosphate phosphoribohydrolase activity"/>
    <property type="evidence" value="ECO:0007669"/>
    <property type="project" value="RHEA"/>
</dbReference>